<organism evidence="1 2">
    <name type="scientific">Agaricus bisporus var. burnettii</name>
    <dbReference type="NCBI Taxonomy" id="192524"/>
    <lineage>
        <taxon>Eukaryota</taxon>
        <taxon>Fungi</taxon>
        <taxon>Dikarya</taxon>
        <taxon>Basidiomycota</taxon>
        <taxon>Agaricomycotina</taxon>
        <taxon>Agaricomycetes</taxon>
        <taxon>Agaricomycetidae</taxon>
        <taxon>Agaricales</taxon>
        <taxon>Agaricineae</taxon>
        <taxon>Agaricaceae</taxon>
        <taxon>Agaricus</taxon>
    </lineage>
</organism>
<gene>
    <name evidence="1" type="ORF">Agabi119p4_8973</name>
</gene>
<evidence type="ECO:0000313" key="2">
    <source>
        <dbReference type="Proteomes" id="UP000629468"/>
    </source>
</evidence>
<protein>
    <submittedName>
        <fullName evidence="1">Uncharacterized protein</fullName>
    </submittedName>
</protein>
<dbReference type="AlphaFoldDB" id="A0A8H7C5D8"/>
<reference evidence="1 2" key="1">
    <citation type="journal article" name="Sci. Rep.">
        <title>Telomere-to-telomere assembled and centromere annotated genomes of the two main subspecies of the button mushroom Agaricus bisporus reveal especially polymorphic chromosome ends.</title>
        <authorList>
            <person name="Sonnenberg A.S.M."/>
            <person name="Sedaghat-Telgerd N."/>
            <person name="Lavrijssen B."/>
            <person name="Ohm R.A."/>
            <person name="Hendrickx P.M."/>
            <person name="Scholtmeijer K."/>
            <person name="Baars J.J.P."/>
            <person name="van Peer A."/>
        </authorList>
    </citation>
    <scope>NUCLEOTIDE SEQUENCE [LARGE SCALE GENOMIC DNA]</scope>
    <source>
        <strain evidence="1 2">H119_p4</strain>
    </source>
</reference>
<proteinExistence type="predicted"/>
<name>A0A8H7C5D8_AGABI</name>
<dbReference type="EMBL" id="JABXXO010000012">
    <property type="protein sequence ID" value="KAF7762380.1"/>
    <property type="molecule type" value="Genomic_DNA"/>
</dbReference>
<evidence type="ECO:0000313" key="1">
    <source>
        <dbReference type="EMBL" id="KAF7762380.1"/>
    </source>
</evidence>
<comment type="caution">
    <text evidence="1">The sequence shown here is derived from an EMBL/GenBank/DDBJ whole genome shotgun (WGS) entry which is preliminary data.</text>
</comment>
<sequence>MTIVANQVEPKGRKWETSWRCWNQRSAGIIVGLRVGGIKLRVVSQHRRCEVQNDTMLLHVFIPQRILPFPPHIKSVTSADFEDRKYTFRYEDAPSIINMKYLEPLADATGAGMNNPLTSRPLTKFWRDMRLITSMDIWPSLLCQTS</sequence>
<dbReference type="Proteomes" id="UP000629468">
    <property type="component" value="Unassembled WGS sequence"/>
</dbReference>
<accession>A0A8H7C5D8</accession>